<dbReference type="Gene3D" id="2.40.50.100">
    <property type="match status" value="1"/>
</dbReference>
<evidence type="ECO:0000259" key="1">
    <source>
        <dbReference type="Pfam" id="PF25917"/>
    </source>
</evidence>
<dbReference type="SUPFAM" id="SSF111369">
    <property type="entry name" value="HlyD-like secretion proteins"/>
    <property type="match status" value="1"/>
</dbReference>
<dbReference type="EMBL" id="UOFH01000259">
    <property type="protein sequence ID" value="VAW63815.1"/>
    <property type="molecule type" value="Genomic_DNA"/>
</dbReference>
<dbReference type="InterPro" id="IPR058792">
    <property type="entry name" value="Beta-barrel_RND_2"/>
</dbReference>
<dbReference type="AlphaFoldDB" id="A0A3B0X677"/>
<accession>A0A3B0X677</accession>
<name>A0A3B0X677_9ZZZZ</name>
<dbReference type="Gene3D" id="1.10.287.470">
    <property type="entry name" value="Helix hairpin bin"/>
    <property type="match status" value="1"/>
</dbReference>
<dbReference type="NCBIfam" id="TIGR01730">
    <property type="entry name" value="RND_mfp"/>
    <property type="match status" value="1"/>
</dbReference>
<organism evidence="3">
    <name type="scientific">hydrothermal vent metagenome</name>
    <dbReference type="NCBI Taxonomy" id="652676"/>
    <lineage>
        <taxon>unclassified sequences</taxon>
        <taxon>metagenomes</taxon>
        <taxon>ecological metagenomes</taxon>
    </lineage>
</organism>
<reference evidence="3" key="1">
    <citation type="submission" date="2018-06" db="EMBL/GenBank/DDBJ databases">
        <authorList>
            <person name="Zhirakovskaya E."/>
        </authorList>
    </citation>
    <scope>NUCLEOTIDE SEQUENCE</scope>
</reference>
<dbReference type="PANTHER" id="PTHR30469">
    <property type="entry name" value="MULTIDRUG RESISTANCE PROTEIN MDTA"/>
    <property type="match status" value="1"/>
</dbReference>
<evidence type="ECO:0000313" key="3">
    <source>
        <dbReference type="EMBL" id="VAW63815.1"/>
    </source>
</evidence>
<gene>
    <name evidence="3" type="ORF">MNBD_GAMMA08-3073</name>
</gene>
<dbReference type="PANTHER" id="PTHR30469:SF20">
    <property type="entry name" value="EFFLUX RND TRANSPORTER PERIPLASMIC ADAPTOR SUBUNIT"/>
    <property type="match status" value="1"/>
</dbReference>
<dbReference type="GO" id="GO:1990281">
    <property type="term" value="C:efflux pump complex"/>
    <property type="evidence" value="ECO:0007669"/>
    <property type="project" value="TreeGrafter"/>
</dbReference>
<dbReference type="Gene3D" id="2.40.30.170">
    <property type="match status" value="1"/>
</dbReference>
<dbReference type="Gene3D" id="2.40.420.20">
    <property type="match status" value="1"/>
</dbReference>
<dbReference type="Pfam" id="PF25917">
    <property type="entry name" value="BSH_RND"/>
    <property type="match status" value="1"/>
</dbReference>
<feature type="domain" description="CusB-like beta-barrel" evidence="2">
    <location>
        <begin position="218"/>
        <end position="275"/>
    </location>
</feature>
<dbReference type="InterPro" id="IPR058625">
    <property type="entry name" value="MdtA-like_BSH"/>
</dbReference>
<dbReference type="GO" id="GO:0015562">
    <property type="term" value="F:efflux transmembrane transporter activity"/>
    <property type="evidence" value="ECO:0007669"/>
    <property type="project" value="TreeGrafter"/>
</dbReference>
<feature type="domain" description="Multidrug resistance protein MdtA-like barrel-sandwich hybrid" evidence="1">
    <location>
        <begin position="71"/>
        <end position="183"/>
    </location>
</feature>
<protein>
    <submittedName>
        <fullName evidence="3">Probable Co/Zn/Cd efflux system membrane fusion protein</fullName>
    </submittedName>
</protein>
<dbReference type="InterPro" id="IPR006143">
    <property type="entry name" value="RND_pump_MFP"/>
</dbReference>
<dbReference type="Pfam" id="PF25954">
    <property type="entry name" value="Beta-barrel_RND_2"/>
    <property type="match status" value="1"/>
</dbReference>
<proteinExistence type="predicted"/>
<evidence type="ECO:0000259" key="2">
    <source>
        <dbReference type="Pfam" id="PF25954"/>
    </source>
</evidence>
<sequence length="369" mass="41034">MPQLNSNFAPNILMFFLSSVLIFSCSNEEPQTKADVIRPAKITTVGNPLAGAQRVYPGEVEGGDRSEQAFRVSGQLVKLQAKAGMRAKMGQLLAQLDPTDYQLRVDEQQARFDLSQVQYERTDKLVKQQLIPVSDFDKAKSNMLAAKADLRLAKANLSYTELRAPFDGIVSKLNVKNHETVRQTEVILVMQTIDNIDIAFNLSENIISRIKKGSSKNTHPNVQFDTYPDKLYETTVKEFDSEADPQTRSYKVTLTMASPKEFIALPGMSVNVHLDFSNLVKNTDSKLIVPVEAIFSPEDTDLKAKIHKVWKVDNDTMQAKATQVQIGAMSSQGIEIISGLQVGDKIISAGVNFIKENQKVKPWVKESGL</sequence>